<reference evidence="3" key="1">
    <citation type="submission" date="2015-11" db="EMBL/GenBank/DDBJ databases">
        <title>De novo transcriptome assembly of four potential Pierce s Disease insect vectors from Arizona vineyards.</title>
        <authorList>
            <person name="Tassone E.E."/>
        </authorList>
    </citation>
    <scope>NUCLEOTIDE SEQUENCE</scope>
</reference>
<feature type="domain" description="Peptidase S1" evidence="2">
    <location>
        <begin position="304"/>
        <end position="421"/>
    </location>
</feature>
<evidence type="ECO:0000256" key="1">
    <source>
        <dbReference type="SAM" id="Phobius"/>
    </source>
</evidence>
<dbReference type="InterPro" id="IPR001254">
    <property type="entry name" value="Trypsin_dom"/>
</dbReference>
<sequence>FFRKYNRRILQRKCQPNQLLFDKIMDLRSIFSCFVLFSLVELTVSIIPTYYFRNPERSLLHRMKDYNCAFSRNVINTTRFDPWFCVKPSDCNDERNFRFVHVITHVCNSRPANEDRTHCCFMGNIVVKNTLPAFTAGQQFWGVLSTQSDAFNDYDDYYITNQSIDQEMDNLIRNSQVCTVVPDGTEQDYLPTFVPYICLPNPCTIPDTFVKKFNIRSGLESKDHSVFCGGPFTPYSVGFCCHPLAAARVEAGGSRLSISNWRIKEFRRDQKFAPGYRSSYYCEQYSKEVCDGIDDQCFLRTVDRSTALPGEFPHQALIGVQGHSFRFFHCSGSLVSKNFILSSSLCVYHDGIPASIALLGDYDFFEWKEYGSRELLVYLSKSIVEPYFEGNRNIYRQTRLALFKLWRPVTFSPWLRPACLNWKNTF</sequence>
<proteinExistence type="predicted"/>
<keyword evidence="1" id="KW-0472">Membrane</keyword>
<dbReference type="InterPro" id="IPR043504">
    <property type="entry name" value="Peptidase_S1_PA_chymotrypsin"/>
</dbReference>
<gene>
    <name evidence="3" type="ORF">g.16767</name>
</gene>
<feature type="transmembrane region" description="Helical" evidence="1">
    <location>
        <begin position="30"/>
        <end position="52"/>
    </location>
</feature>
<dbReference type="EMBL" id="GECU01021009">
    <property type="protein sequence ID" value="JAS86697.1"/>
    <property type="molecule type" value="Transcribed_RNA"/>
</dbReference>
<evidence type="ECO:0000313" key="3">
    <source>
        <dbReference type="EMBL" id="JAS86697.1"/>
    </source>
</evidence>
<dbReference type="AlphaFoldDB" id="A0A1B6IIF3"/>
<dbReference type="PANTHER" id="PTHR24260:SF136">
    <property type="entry name" value="GH08193P-RELATED"/>
    <property type="match status" value="1"/>
</dbReference>
<dbReference type="SUPFAM" id="SSF50494">
    <property type="entry name" value="Trypsin-like serine proteases"/>
    <property type="match status" value="1"/>
</dbReference>
<dbReference type="Pfam" id="PF00089">
    <property type="entry name" value="Trypsin"/>
    <property type="match status" value="1"/>
</dbReference>
<keyword evidence="1" id="KW-0812">Transmembrane</keyword>
<organism evidence="3">
    <name type="scientific">Homalodisca liturata</name>
    <dbReference type="NCBI Taxonomy" id="320908"/>
    <lineage>
        <taxon>Eukaryota</taxon>
        <taxon>Metazoa</taxon>
        <taxon>Ecdysozoa</taxon>
        <taxon>Arthropoda</taxon>
        <taxon>Hexapoda</taxon>
        <taxon>Insecta</taxon>
        <taxon>Pterygota</taxon>
        <taxon>Neoptera</taxon>
        <taxon>Paraneoptera</taxon>
        <taxon>Hemiptera</taxon>
        <taxon>Auchenorrhyncha</taxon>
        <taxon>Membracoidea</taxon>
        <taxon>Cicadellidae</taxon>
        <taxon>Cicadellinae</taxon>
        <taxon>Proconiini</taxon>
        <taxon>Homalodisca</taxon>
    </lineage>
</organism>
<dbReference type="InterPro" id="IPR051333">
    <property type="entry name" value="CLIP_Serine_Protease"/>
</dbReference>
<dbReference type="InterPro" id="IPR009003">
    <property type="entry name" value="Peptidase_S1_PA"/>
</dbReference>
<dbReference type="PANTHER" id="PTHR24260">
    <property type="match status" value="1"/>
</dbReference>
<feature type="non-terminal residue" evidence="3">
    <location>
        <position position="426"/>
    </location>
</feature>
<evidence type="ECO:0000259" key="2">
    <source>
        <dbReference type="Pfam" id="PF00089"/>
    </source>
</evidence>
<keyword evidence="1" id="KW-1133">Transmembrane helix</keyword>
<protein>
    <recommendedName>
        <fullName evidence="2">Peptidase S1 domain-containing protein</fullName>
    </recommendedName>
</protein>
<name>A0A1B6IIF3_9HEMI</name>
<dbReference type="GO" id="GO:0004252">
    <property type="term" value="F:serine-type endopeptidase activity"/>
    <property type="evidence" value="ECO:0007669"/>
    <property type="project" value="InterPro"/>
</dbReference>
<dbReference type="GO" id="GO:0006508">
    <property type="term" value="P:proteolysis"/>
    <property type="evidence" value="ECO:0007669"/>
    <property type="project" value="InterPro"/>
</dbReference>
<dbReference type="Gene3D" id="2.40.10.10">
    <property type="entry name" value="Trypsin-like serine proteases"/>
    <property type="match status" value="1"/>
</dbReference>
<accession>A0A1B6IIF3</accession>
<feature type="non-terminal residue" evidence="3">
    <location>
        <position position="1"/>
    </location>
</feature>